<dbReference type="Gene3D" id="2.60.130.10">
    <property type="entry name" value="Aromatic compound dioxygenase"/>
    <property type="match status" value="1"/>
</dbReference>
<feature type="chain" id="PRO_5020936157" evidence="2">
    <location>
        <begin position="23"/>
        <end position="423"/>
    </location>
</feature>
<dbReference type="AlphaFoldDB" id="A0A4T0C4X5"/>
<dbReference type="InterPro" id="IPR000627">
    <property type="entry name" value="Intradiol_dOase_C"/>
</dbReference>
<accession>A0A4T0C4X5</accession>
<evidence type="ECO:0000313" key="4">
    <source>
        <dbReference type="EMBL" id="TIA40665.1"/>
    </source>
</evidence>
<dbReference type="Proteomes" id="UP000308724">
    <property type="component" value="Unassembled WGS sequence"/>
</dbReference>
<comment type="caution">
    <text evidence="4">The sequence shown here is derived from an EMBL/GenBank/DDBJ whole genome shotgun (WGS) entry which is preliminary data.</text>
</comment>
<keyword evidence="4" id="KW-0223">Dioxygenase</keyword>
<proteinExistence type="predicted"/>
<keyword evidence="4" id="KW-0560">Oxidoreductase</keyword>
<evidence type="ECO:0000259" key="3">
    <source>
        <dbReference type="Pfam" id="PF00775"/>
    </source>
</evidence>
<name>A0A4T0C4X5_AURPU</name>
<dbReference type="SUPFAM" id="SSF49482">
    <property type="entry name" value="Aromatic compound dioxygenase"/>
    <property type="match status" value="1"/>
</dbReference>
<feature type="compositionally biased region" description="Gly residues" evidence="1">
    <location>
        <begin position="397"/>
        <end position="409"/>
    </location>
</feature>
<dbReference type="PANTHER" id="PTHR34315">
    <property type="match status" value="1"/>
</dbReference>
<sequence>MRRIKLCFVLPLSFLFIISTSSHNSCFIMVHFKNILASLALASAAAAHPGHDPREEALERRTYYDSVPQAKRSLSHCEAKIKARGLEQRSLARRDALATNVRQKRGLPAAMGNFSIEAERLLIAANQRAEKRDAASVLNTTHLSNDTSINMDVTEEYLFGNGSCILVSEVTQGPYYVEGEFIRKNITENQEGVPITLDIQVIDVNTCEPVPDVYIDFWHCNATGVYSGIVTSGNGDSSDTVNVNTTFLRGIAETDTEGVATFESIVPGHYTSRANHVHIVTHTNTTLYVNGTMSSGSVQHVGQLFFDMSLLKQVEATYPYNTNTQDWTTNSEDSILSEETATDGVDPVVEYILLGDDITDGVLAWISMGVDMTNNQTITPAGNYYRTGGVMDSSSSGMGGGMGGGGDAPGNGTSNGTAGAPPS</sequence>
<dbReference type="CDD" id="cd03457">
    <property type="entry name" value="intradiol_dioxygenase_like"/>
    <property type="match status" value="1"/>
</dbReference>
<feature type="domain" description="Intradiol ring-cleavage dioxygenases" evidence="3">
    <location>
        <begin position="173"/>
        <end position="274"/>
    </location>
</feature>
<evidence type="ECO:0000256" key="1">
    <source>
        <dbReference type="SAM" id="MobiDB-lite"/>
    </source>
</evidence>
<reference evidence="4 5" key="1">
    <citation type="submission" date="2018-10" db="EMBL/GenBank/DDBJ databases">
        <title>Fifty Aureobasidium pullulans genomes reveal a recombining polyextremotolerant generalist.</title>
        <authorList>
            <person name="Gostincar C."/>
            <person name="Turk M."/>
            <person name="Zajc J."/>
            <person name="Gunde-Cimerman N."/>
        </authorList>
    </citation>
    <scope>NUCLEOTIDE SEQUENCE [LARGE SCALE GENOMIC DNA]</scope>
    <source>
        <strain evidence="4 5">EXF-1645</strain>
    </source>
</reference>
<keyword evidence="2" id="KW-0732">Signal</keyword>
<feature type="region of interest" description="Disordered" evidence="1">
    <location>
        <begin position="395"/>
        <end position="423"/>
    </location>
</feature>
<evidence type="ECO:0000313" key="5">
    <source>
        <dbReference type="Proteomes" id="UP000308724"/>
    </source>
</evidence>
<dbReference type="InterPro" id="IPR015889">
    <property type="entry name" value="Intradiol_dOase_core"/>
</dbReference>
<organism evidence="4 5">
    <name type="scientific">Aureobasidium pullulans</name>
    <name type="common">Black yeast</name>
    <name type="synonym">Pullularia pullulans</name>
    <dbReference type="NCBI Taxonomy" id="5580"/>
    <lineage>
        <taxon>Eukaryota</taxon>
        <taxon>Fungi</taxon>
        <taxon>Dikarya</taxon>
        <taxon>Ascomycota</taxon>
        <taxon>Pezizomycotina</taxon>
        <taxon>Dothideomycetes</taxon>
        <taxon>Dothideomycetidae</taxon>
        <taxon>Dothideales</taxon>
        <taxon>Saccotheciaceae</taxon>
        <taxon>Aureobasidium</taxon>
    </lineage>
</organism>
<dbReference type="EMBL" id="QZBZ01000029">
    <property type="protein sequence ID" value="TIA40665.1"/>
    <property type="molecule type" value="Genomic_DNA"/>
</dbReference>
<feature type="signal peptide" evidence="2">
    <location>
        <begin position="1"/>
        <end position="22"/>
    </location>
</feature>
<dbReference type="PANTHER" id="PTHR34315:SF1">
    <property type="entry name" value="INTRADIOL RING-CLEAVAGE DIOXYGENASES DOMAIN-CONTAINING PROTEIN-RELATED"/>
    <property type="match status" value="1"/>
</dbReference>
<dbReference type="GO" id="GO:0008199">
    <property type="term" value="F:ferric iron binding"/>
    <property type="evidence" value="ECO:0007669"/>
    <property type="project" value="InterPro"/>
</dbReference>
<gene>
    <name evidence="4" type="ORF">D6C78_02393</name>
</gene>
<dbReference type="GO" id="GO:0016702">
    <property type="term" value="F:oxidoreductase activity, acting on single donors with incorporation of molecular oxygen, incorporation of two atoms of oxygen"/>
    <property type="evidence" value="ECO:0007669"/>
    <property type="project" value="InterPro"/>
</dbReference>
<protein>
    <submittedName>
        <fullName evidence="4">Intradiol ring-cleavage dioxygenase</fullName>
    </submittedName>
</protein>
<evidence type="ECO:0000256" key="2">
    <source>
        <dbReference type="SAM" id="SignalP"/>
    </source>
</evidence>
<dbReference type="Pfam" id="PF00775">
    <property type="entry name" value="Dioxygenase_C"/>
    <property type="match status" value="1"/>
</dbReference>